<dbReference type="Pfam" id="PF08787">
    <property type="entry name" value="Alginate_lyase2"/>
    <property type="match status" value="1"/>
</dbReference>
<dbReference type="EMBL" id="CP001279">
    <property type="protein sequence ID" value="ACM92753.1"/>
    <property type="molecule type" value="Genomic_DNA"/>
</dbReference>
<dbReference type="Gene3D" id="2.60.120.200">
    <property type="match status" value="1"/>
</dbReference>
<evidence type="ECO:0000313" key="2">
    <source>
        <dbReference type="EMBL" id="ACM92753.1"/>
    </source>
</evidence>
<sequence length="233" mass="27964">MKIFVFFIFITFYITLNAKENNSLEQLLENSVKLQAPTSKYNPLYSVKYGEFKYNIKNKYFQIKDKKAVFNICGYKKRSELRFRREWKVENKSGVFLEVKVRIFPLDCDEFTFLQIHADPRKCNAPNKPLLRITFIRKFKNRENYIFAIIYKKNGYEKIALGKYTALMNIRIEVKNNRLKIIFNGKNIQSDVAYWKGYYNYFKLGVYNQCKGCSEAVFYDIRTNTIFYQDINH</sequence>
<feature type="domain" description="Alginate lyase 2" evidence="1">
    <location>
        <begin position="33"/>
        <end position="223"/>
    </location>
</feature>
<dbReference type="STRING" id="598659.NAMH_1169"/>
<dbReference type="HOGENOM" id="CLU_1141639_0_0_7"/>
<proteinExistence type="predicted"/>
<keyword evidence="3" id="KW-1185">Reference proteome</keyword>
<dbReference type="AlphaFoldDB" id="B9LAA8"/>
<dbReference type="RefSeq" id="WP_015901805.1">
    <property type="nucleotide sequence ID" value="NC_012115.1"/>
</dbReference>
<reference evidence="2 3" key="1">
    <citation type="journal article" date="2009" name="PLoS Genet.">
        <title>Adaptations to submarine hydrothermal environments exemplified by the genome of Nautilia profundicola.</title>
        <authorList>
            <person name="Campbell B.J."/>
            <person name="Smith J.L."/>
            <person name="Hanson T.E."/>
            <person name="Klotz M.G."/>
            <person name="Stein L.Y."/>
            <person name="Lee C.K."/>
            <person name="Wu D."/>
            <person name="Robinson J.M."/>
            <person name="Khouri H.M."/>
            <person name="Eisen J.A."/>
            <person name="Cary S.C."/>
        </authorList>
    </citation>
    <scope>NUCLEOTIDE SEQUENCE [LARGE SCALE GENOMIC DNA]</scope>
    <source>
        <strain evidence="3">ATCC BAA-1463 / DSM 18972 / AmH</strain>
    </source>
</reference>
<dbReference type="InterPro" id="IPR013320">
    <property type="entry name" value="ConA-like_dom_sf"/>
</dbReference>
<evidence type="ECO:0000313" key="3">
    <source>
        <dbReference type="Proteomes" id="UP000000448"/>
    </source>
</evidence>
<organism evidence="2 3">
    <name type="scientific">Nautilia profundicola (strain ATCC BAA-1463 / DSM 18972 / AmH)</name>
    <dbReference type="NCBI Taxonomy" id="598659"/>
    <lineage>
        <taxon>Bacteria</taxon>
        <taxon>Pseudomonadati</taxon>
        <taxon>Campylobacterota</taxon>
        <taxon>Epsilonproteobacteria</taxon>
        <taxon>Nautiliales</taxon>
        <taxon>Nautiliaceae</taxon>
        <taxon>Nautilia</taxon>
    </lineage>
</organism>
<keyword evidence="2" id="KW-0456">Lyase</keyword>
<dbReference type="OrthoDB" id="5372856at2"/>
<gene>
    <name evidence="2" type="ordered locus">NAMH_1169</name>
</gene>
<dbReference type="Proteomes" id="UP000000448">
    <property type="component" value="Chromosome"/>
</dbReference>
<protein>
    <submittedName>
        <fullName evidence="2">Alginate lyase AlyVOB</fullName>
    </submittedName>
</protein>
<dbReference type="InterPro" id="IPR014895">
    <property type="entry name" value="Alginate_lyase_2"/>
</dbReference>
<dbReference type="eggNOG" id="ENOG5032UEY">
    <property type="taxonomic scope" value="Bacteria"/>
</dbReference>
<accession>B9LAA8</accession>
<dbReference type="KEGG" id="nam:NAMH_1169"/>
<dbReference type="SUPFAM" id="SSF49899">
    <property type="entry name" value="Concanavalin A-like lectins/glucanases"/>
    <property type="match status" value="1"/>
</dbReference>
<dbReference type="GO" id="GO:0016829">
    <property type="term" value="F:lyase activity"/>
    <property type="evidence" value="ECO:0007669"/>
    <property type="project" value="UniProtKB-KW"/>
</dbReference>
<evidence type="ECO:0000259" key="1">
    <source>
        <dbReference type="Pfam" id="PF08787"/>
    </source>
</evidence>
<name>B9LAA8_NAUPA</name>